<dbReference type="InterPro" id="IPR013083">
    <property type="entry name" value="Znf_RING/FYVE/PHD"/>
</dbReference>
<feature type="region of interest" description="Disordered" evidence="6">
    <location>
        <begin position="1"/>
        <end position="86"/>
    </location>
</feature>
<evidence type="ECO:0000313" key="10">
    <source>
        <dbReference type="Proteomes" id="UP000007174"/>
    </source>
</evidence>
<evidence type="ECO:0000256" key="2">
    <source>
        <dbReference type="ARBA" id="ARBA00022741"/>
    </source>
</evidence>
<dbReference type="GO" id="GO:0005524">
    <property type="term" value="F:ATP binding"/>
    <property type="evidence" value="ECO:0007669"/>
    <property type="project" value="UniProtKB-KW"/>
</dbReference>
<dbReference type="SUPFAM" id="SSF52540">
    <property type="entry name" value="P-loop containing nucleoside triphosphate hydrolases"/>
    <property type="match status" value="2"/>
</dbReference>
<dbReference type="CDD" id="cd18793">
    <property type="entry name" value="SF2_C_SNF"/>
    <property type="match status" value="1"/>
</dbReference>
<dbReference type="InterPro" id="IPR050628">
    <property type="entry name" value="SNF2_RAD54_helicase_TF"/>
</dbReference>
<keyword evidence="3" id="KW-0378">Hydrolase</keyword>
<protein>
    <submittedName>
        <fullName evidence="9">SNF2 super family protein</fullName>
    </submittedName>
</protein>
<dbReference type="PROSITE" id="PS51194">
    <property type="entry name" value="HELICASE_CTER"/>
    <property type="match status" value="1"/>
</dbReference>
<dbReference type="InterPro" id="IPR001650">
    <property type="entry name" value="Helicase_C-like"/>
</dbReference>
<sequence>MSLPPDADALEKPVRRPNGPSFPGEDDESDGDESRGLNARRRANHNQAQAPDLFDESVEDTISQMRGEHGPGNIEPAVRPSLSSESRELFVAEGEQVDGSLSANNITKVKSEPDNEDDGDFMIIEQTDASFQAQKQWSRSPPSIIDLTDVPEKELVIKTEPTVKKELVDPINPALLALSGQSDIEALEARNRELQSKAVQGALSNDEVSEMVSVITQLSQARTLAHTNGNATASASNASPASDNHQPASGQETQKKPKQKRKPRVKTAAEYWARREEDDREREAKGLKRKGIYNSSSSSKAKKTKASQGTDSDPYDEEIERQIDAVFQQRDAIQDRADRGDLPAAPTITATRKEDQLKQMREAAPEYFHPKFLNFQRFELSEATKSWGYRAVRCMNGLWQVRGLNTPMMNHQLIVGAWMLGRELRETPNMPRGGILADAMGLGKTIEALSCIVGNQASESLKDAGKGATLVICPSGQMIGQWMSEVKKHCDKRFAKNIVHFKAGNKMDIDLLASFNIVFASFHQLRDSIPSVKNREAKRNQLTDQVKYDKWVEEETGDLHRIEWHRVVLDEAHSIKNHLTHSAFACYELKAKHRWAVSGTPLINGSDEFFSYLKFIKYDGIDDFTGYLQEYRDGKSITRGLVTEANKLYRTQGDFFLGQPILDLPNTHPTHQYLMLSAEETVVFRMMERCFRRKLNQDFEDGSATSQIRCYLVMLLRLRQAATHPYLLEGMMGEYFSLKDLQITKERLEALRGRATVYSQIGPWTKRHQMPNQRMHEPFGRSNFGLFFDMVKQLEYLERLKELETAVCVACEARPAVVPCGCIFCGNCAVAHLAQKVFHKGRNCPKCRRIIGIPKSYQAFNDHDEVVNDAGMPRDDVDEKEYSRGFDYTGFQHTEDEKKDKKPIRFLQLSDKRPNLPVTPSAKMTALKETVLRWQAEAPDDKIIIFSQFNVVMKIIGRMLESEGICFAYLSGKQNTEQRNKAVDEFQNGDKVKVLIVSLRAGGQCLNLTRGNRVILMELWWNHGVEQQAFARVFRIGQIKETHFVRFIVNTPIEERMLQMQVHKILDIDAVLQDDMTRVPKINVEEIASLLGRLTMRDGVMHVVSDYDDEDEDDEDDLRSDVEEEEGDLEDLVVPDDVIEYEDDEEDD</sequence>
<dbReference type="SMART" id="SM00490">
    <property type="entry name" value="HELICc"/>
    <property type="match status" value="1"/>
</dbReference>
<dbReference type="Gene3D" id="3.30.40.10">
    <property type="entry name" value="Zinc/RING finger domain, C3HC4 (zinc finger)"/>
    <property type="match status" value="1"/>
</dbReference>
<evidence type="ECO:0000256" key="5">
    <source>
        <dbReference type="ARBA" id="ARBA00022840"/>
    </source>
</evidence>
<dbReference type="InterPro" id="IPR027417">
    <property type="entry name" value="P-loop_NTPase"/>
</dbReference>
<comment type="similarity">
    <text evidence="1">Belongs to the SNF2/RAD54 helicase family.</text>
</comment>
<evidence type="ECO:0000259" key="8">
    <source>
        <dbReference type="PROSITE" id="PS51194"/>
    </source>
</evidence>
<dbReference type="InterPro" id="IPR014001">
    <property type="entry name" value="Helicase_ATP-bd"/>
</dbReference>
<keyword evidence="2" id="KW-0547">Nucleotide-binding</keyword>
<dbReference type="InterPro" id="IPR038718">
    <property type="entry name" value="SNF2-like_sf"/>
</dbReference>
<dbReference type="InterPro" id="IPR000330">
    <property type="entry name" value="SNF2_N"/>
</dbReference>
<dbReference type="Pfam" id="PF00176">
    <property type="entry name" value="SNF2-rel_dom"/>
    <property type="match status" value="1"/>
</dbReference>
<dbReference type="PROSITE" id="PS51192">
    <property type="entry name" value="HELICASE_ATP_BIND_1"/>
    <property type="match status" value="1"/>
</dbReference>
<dbReference type="Gene3D" id="3.40.50.300">
    <property type="entry name" value="P-loop containing nucleotide triphosphate hydrolases"/>
    <property type="match status" value="1"/>
</dbReference>
<organism evidence="9 10">
    <name type="scientific">Colletotrichum higginsianum (strain IMI 349063)</name>
    <name type="common">Crucifer anthracnose fungus</name>
    <dbReference type="NCBI Taxonomy" id="759273"/>
    <lineage>
        <taxon>Eukaryota</taxon>
        <taxon>Fungi</taxon>
        <taxon>Dikarya</taxon>
        <taxon>Ascomycota</taxon>
        <taxon>Pezizomycotina</taxon>
        <taxon>Sordariomycetes</taxon>
        <taxon>Hypocreomycetidae</taxon>
        <taxon>Glomerellales</taxon>
        <taxon>Glomerellaceae</taxon>
        <taxon>Colletotrichum</taxon>
        <taxon>Colletotrichum destructivum species complex</taxon>
    </lineage>
</organism>
<dbReference type="SMART" id="SM00487">
    <property type="entry name" value="DEXDc"/>
    <property type="match status" value="1"/>
</dbReference>
<evidence type="ECO:0000256" key="1">
    <source>
        <dbReference type="ARBA" id="ARBA00007025"/>
    </source>
</evidence>
<evidence type="ECO:0000256" key="6">
    <source>
        <dbReference type="SAM" id="MobiDB-lite"/>
    </source>
</evidence>
<dbReference type="EMBL" id="CACQ02002018">
    <property type="protein sequence ID" value="CCF36522.1"/>
    <property type="molecule type" value="Genomic_DNA"/>
</dbReference>
<dbReference type="STRING" id="759273.H1V8G9"/>
<feature type="domain" description="Helicase C-terminal" evidence="8">
    <location>
        <begin position="926"/>
        <end position="1076"/>
    </location>
</feature>
<proteinExistence type="inferred from homology"/>
<dbReference type="HOGENOM" id="CLU_266963_0_0_1"/>
<evidence type="ECO:0000259" key="7">
    <source>
        <dbReference type="PROSITE" id="PS51192"/>
    </source>
</evidence>
<evidence type="ECO:0000313" key="9">
    <source>
        <dbReference type="EMBL" id="CCF36522.1"/>
    </source>
</evidence>
<feature type="compositionally biased region" description="Basic residues" evidence="6">
    <location>
        <begin position="256"/>
        <end position="265"/>
    </location>
</feature>
<dbReference type="eggNOG" id="KOG1001">
    <property type="taxonomic scope" value="Eukaryota"/>
</dbReference>
<feature type="compositionally biased region" description="Acidic residues" evidence="6">
    <location>
        <begin position="1106"/>
        <end position="1148"/>
    </location>
</feature>
<dbReference type="PANTHER" id="PTHR45626">
    <property type="entry name" value="TRANSCRIPTION TERMINATION FACTOR 2-RELATED"/>
    <property type="match status" value="1"/>
</dbReference>
<dbReference type="GO" id="GO:0008094">
    <property type="term" value="F:ATP-dependent activity, acting on DNA"/>
    <property type="evidence" value="ECO:0007669"/>
    <property type="project" value="TreeGrafter"/>
</dbReference>
<keyword evidence="4" id="KW-0347">Helicase</keyword>
<dbReference type="GO" id="GO:0004386">
    <property type="term" value="F:helicase activity"/>
    <property type="evidence" value="ECO:0007669"/>
    <property type="project" value="UniProtKB-KW"/>
</dbReference>
<dbReference type="GO" id="GO:0005634">
    <property type="term" value="C:nucleus"/>
    <property type="evidence" value="ECO:0007669"/>
    <property type="project" value="TreeGrafter"/>
</dbReference>
<evidence type="ECO:0000256" key="3">
    <source>
        <dbReference type="ARBA" id="ARBA00022801"/>
    </source>
</evidence>
<dbReference type="Gene3D" id="3.40.50.10810">
    <property type="entry name" value="Tandem AAA-ATPase domain"/>
    <property type="match status" value="1"/>
</dbReference>
<evidence type="ECO:0000256" key="4">
    <source>
        <dbReference type="ARBA" id="ARBA00022806"/>
    </source>
</evidence>
<dbReference type="GO" id="GO:0016787">
    <property type="term" value="F:hydrolase activity"/>
    <property type="evidence" value="ECO:0007669"/>
    <property type="project" value="UniProtKB-KW"/>
</dbReference>
<dbReference type="AlphaFoldDB" id="H1V8G9"/>
<dbReference type="PANTHER" id="PTHR45626:SF17">
    <property type="entry name" value="HELICASE-LIKE TRANSCRIPTION FACTOR"/>
    <property type="match status" value="1"/>
</dbReference>
<dbReference type="InterPro" id="IPR049730">
    <property type="entry name" value="SNF2/RAD54-like_C"/>
</dbReference>
<feature type="compositionally biased region" description="Basic and acidic residues" evidence="6">
    <location>
        <begin position="272"/>
        <end position="286"/>
    </location>
</feature>
<feature type="domain" description="Helicase ATP-binding" evidence="7">
    <location>
        <begin position="425"/>
        <end position="619"/>
    </location>
</feature>
<feature type="compositionally biased region" description="Low complexity" evidence="6">
    <location>
        <begin position="228"/>
        <end position="244"/>
    </location>
</feature>
<dbReference type="Pfam" id="PF00271">
    <property type="entry name" value="Helicase_C"/>
    <property type="match status" value="1"/>
</dbReference>
<keyword evidence="5" id="KW-0067">ATP-binding</keyword>
<dbReference type="GO" id="GO:0006281">
    <property type="term" value="P:DNA repair"/>
    <property type="evidence" value="ECO:0007669"/>
    <property type="project" value="TreeGrafter"/>
</dbReference>
<dbReference type="VEuPathDB" id="FungiDB:CH63R_01869"/>
<dbReference type="CDD" id="cd18008">
    <property type="entry name" value="DEXDc_SHPRH-like"/>
    <property type="match status" value="1"/>
</dbReference>
<dbReference type="SUPFAM" id="SSF57850">
    <property type="entry name" value="RING/U-box"/>
    <property type="match status" value="1"/>
</dbReference>
<feature type="region of interest" description="Disordered" evidence="6">
    <location>
        <begin position="1105"/>
        <end position="1148"/>
    </location>
</feature>
<dbReference type="Proteomes" id="UP000007174">
    <property type="component" value="Unassembled WGS sequence"/>
</dbReference>
<reference evidence="10" key="1">
    <citation type="journal article" date="2012" name="Nat. Genet.">
        <title>Lifestyle transitions in plant pathogenic Colletotrichum fungi deciphered by genome and transcriptome analyses.</title>
        <authorList>
            <person name="O'Connell R.J."/>
            <person name="Thon M.R."/>
            <person name="Hacquard S."/>
            <person name="Amyotte S.G."/>
            <person name="Kleemann J."/>
            <person name="Torres M.F."/>
            <person name="Damm U."/>
            <person name="Buiate E.A."/>
            <person name="Epstein L."/>
            <person name="Alkan N."/>
            <person name="Altmueller J."/>
            <person name="Alvarado-Balderrama L."/>
            <person name="Bauser C.A."/>
            <person name="Becker C."/>
            <person name="Birren B.W."/>
            <person name="Chen Z."/>
            <person name="Choi J."/>
            <person name="Crouch J.A."/>
            <person name="Duvick J.P."/>
            <person name="Farman M.A."/>
            <person name="Gan P."/>
            <person name="Heiman D."/>
            <person name="Henrissat B."/>
            <person name="Howard R.J."/>
            <person name="Kabbage M."/>
            <person name="Koch C."/>
            <person name="Kracher B."/>
            <person name="Kubo Y."/>
            <person name="Law A.D."/>
            <person name="Lebrun M.-H."/>
            <person name="Lee Y.-H."/>
            <person name="Miyara I."/>
            <person name="Moore N."/>
            <person name="Neumann U."/>
            <person name="Nordstroem K."/>
            <person name="Panaccione D.G."/>
            <person name="Panstruga R."/>
            <person name="Place M."/>
            <person name="Proctor R.H."/>
            <person name="Prusky D."/>
            <person name="Rech G."/>
            <person name="Reinhardt R."/>
            <person name="Rollins J.A."/>
            <person name="Rounsley S."/>
            <person name="Schardl C.L."/>
            <person name="Schwartz D.C."/>
            <person name="Shenoy N."/>
            <person name="Shirasu K."/>
            <person name="Sikhakolli U.R."/>
            <person name="Stueber K."/>
            <person name="Sukno S.A."/>
            <person name="Sweigard J.A."/>
            <person name="Takano Y."/>
            <person name="Takahara H."/>
            <person name="Trail F."/>
            <person name="van der Does H.C."/>
            <person name="Voll L.M."/>
            <person name="Will I."/>
            <person name="Young S."/>
            <person name="Zeng Q."/>
            <person name="Zhang J."/>
            <person name="Zhou S."/>
            <person name="Dickman M.B."/>
            <person name="Schulze-Lefert P."/>
            <person name="Ver Loren van Themaat E."/>
            <person name="Ma L.-J."/>
            <person name="Vaillancourt L.J."/>
        </authorList>
    </citation>
    <scope>NUCLEOTIDE SEQUENCE [LARGE SCALE GENOMIC DNA]</scope>
    <source>
        <strain evidence="10">IMI 349063</strain>
    </source>
</reference>
<accession>H1V8G9</accession>
<dbReference type="VEuPathDB" id="FungiDB:CH63R_13816"/>
<gene>
    <name evidence="9" type="ORF">CH063_08072</name>
</gene>
<feature type="region of interest" description="Disordered" evidence="6">
    <location>
        <begin position="228"/>
        <end position="316"/>
    </location>
</feature>
<name>H1V8G9_COLHI</name>